<dbReference type="EMBL" id="FOAW01000005">
    <property type="protein sequence ID" value="SEK96380.1"/>
    <property type="molecule type" value="Genomic_DNA"/>
</dbReference>
<protein>
    <recommendedName>
        <fullName evidence="3">Ferredoxin</fullName>
    </recommendedName>
</protein>
<proteinExistence type="predicted"/>
<dbReference type="OrthoDB" id="4554341at2"/>
<evidence type="ECO:0000313" key="2">
    <source>
        <dbReference type="Proteomes" id="UP000198677"/>
    </source>
</evidence>
<accession>A0A1H7LC77</accession>
<reference evidence="2" key="1">
    <citation type="submission" date="2016-10" db="EMBL/GenBank/DDBJ databases">
        <authorList>
            <person name="Varghese N."/>
            <person name="Submissions S."/>
        </authorList>
    </citation>
    <scope>NUCLEOTIDE SEQUENCE [LARGE SCALE GENOMIC DNA]</scope>
    <source>
        <strain evidence="2">DSM 44675</strain>
    </source>
</reference>
<gene>
    <name evidence="1" type="ORF">SAMN05444583_1059</name>
</gene>
<name>A0A1H7LC77_9NOCA</name>
<organism evidence="1 2">
    <name type="scientific">Rhodococcus maanshanensis</name>
    <dbReference type="NCBI Taxonomy" id="183556"/>
    <lineage>
        <taxon>Bacteria</taxon>
        <taxon>Bacillati</taxon>
        <taxon>Actinomycetota</taxon>
        <taxon>Actinomycetes</taxon>
        <taxon>Mycobacteriales</taxon>
        <taxon>Nocardiaceae</taxon>
        <taxon>Rhodococcus</taxon>
    </lineage>
</organism>
<dbReference type="RefSeq" id="WP_072749882.1">
    <property type="nucleotide sequence ID" value="NZ_FOAW01000005.1"/>
</dbReference>
<evidence type="ECO:0008006" key="3">
    <source>
        <dbReference type="Google" id="ProtNLM"/>
    </source>
</evidence>
<sequence>MRHVDCARCGVEVRAEKNSWQHTSVQWSTAHPETICHEYRDDPSLTVRGARVGRCSALRESIAAAAVDGRIPISE</sequence>
<keyword evidence="2" id="KW-1185">Reference proteome</keyword>
<evidence type="ECO:0000313" key="1">
    <source>
        <dbReference type="EMBL" id="SEK96380.1"/>
    </source>
</evidence>
<dbReference type="Proteomes" id="UP000198677">
    <property type="component" value="Unassembled WGS sequence"/>
</dbReference>
<dbReference type="AlphaFoldDB" id="A0A1H7LC77"/>